<feature type="domain" description="BAR" evidence="6">
    <location>
        <begin position="17"/>
        <end position="251"/>
    </location>
</feature>
<dbReference type="PANTHER" id="PTHR47174">
    <property type="entry name" value="BRIDGING INTEGRATOR 3"/>
    <property type="match status" value="1"/>
</dbReference>
<dbReference type="EMBL" id="JADGIZ020000019">
    <property type="protein sequence ID" value="KAL2915995.1"/>
    <property type="molecule type" value="Genomic_DNA"/>
</dbReference>
<dbReference type="PROSITE" id="PS50002">
    <property type="entry name" value="SH3"/>
    <property type="match status" value="1"/>
</dbReference>
<proteinExistence type="predicted"/>
<dbReference type="SUPFAM" id="SSF50044">
    <property type="entry name" value="SH3-domain"/>
    <property type="match status" value="1"/>
</dbReference>
<dbReference type="SUPFAM" id="SSF103657">
    <property type="entry name" value="BAR/IMD domain-like"/>
    <property type="match status" value="1"/>
</dbReference>
<dbReference type="InterPro" id="IPR001452">
    <property type="entry name" value="SH3_domain"/>
</dbReference>
<organism evidence="7 8">
    <name type="scientific">Polyrhizophydium stewartii</name>
    <dbReference type="NCBI Taxonomy" id="2732419"/>
    <lineage>
        <taxon>Eukaryota</taxon>
        <taxon>Fungi</taxon>
        <taxon>Fungi incertae sedis</taxon>
        <taxon>Chytridiomycota</taxon>
        <taxon>Chytridiomycota incertae sedis</taxon>
        <taxon>Chytridiomycetes</taxon>
        <taxon>Rhizophydiales</taxon>
        <taxon>Rhizophydiales incertae sedis</taxon>
        <taxon>Polyrhizophydium</taxon>
    </lineage>
</organism>
<keyword evidence="3" id="KW-0175">Coiled coil</keyword>
<evidence type="ECO:0000259" key="6">
    <source>
        <dbReference type="PROSITE" id="PS51021"/>
    </source>
</evidence>
<dbReference type="PRINTS" id="PR00452">
    <property type="entry name" value="SH3DOMAIN"/>
</dbReference>
<feature type="coiled-coil region" evidence="3">
    <location>
        <begin position="170"/>
        <end position="197"/>
    </location>
</feature>
<evidence type="ECO:0000256" key="1">
    <source>
        <dbReference type="ARBA" id="ARBA00022443"/>
    </source>
</evidence>
<evidence type="ECO:0000256" key="4">
    <source>
        <dbReference type="SAM" id="MobiDB-lite"/>
    </source>
</evidence>
<evidence type="ECO:0000313" key="7">
    <source>
        <dbReference type="EMBL" id="KAL2915995.1"/>
    </source>
</evidence>
<dbReference type="Pfam" id="PF03114">
    <property type="entry name" value="BAR"/>
    <property type="match status" value="1"/>
</dbReference>
<dbReference type="InterPro" id="IPR027267">
    <property type="entry name" value="AH/BAR_dom_sf"/>
</dbReference>
<accession>A0ABR4N905</accession>
<feature type="compositionally biased region" description="Polar residues" evidence="4">
    <location>
        <begin position="275"/>
        <end position="293"/>
    </location>
</feature>
<evidence type="ECO:0000256" key="3">
    <source>
        <dbReference type="SAM" id="Coils"/>
    </source>
</evidence>
<feature type="coiled-coil region" evidence="3">
    <location>
        <begin position="32"/>
        <end position="59"/>
    </location>
</feature>
<dbReference type="InterPro" id="IPR036028">
    <property type="entry name" value="SH3-like_dom_sf"/>
</dbReference>
<feature type="region of interest" description="Disordered" evidence="4">
    <location>
        <begin position="272"/>
        <end position="335"/>
    </location>
</feature>
<dbReference type="Proteomes" id="UP001527925">
    <property type="component" value="Unassembled WGS sequence"/>
</dbReference>
<evidence type="ECO:0000256" key="2">
    <source>
        <dbReference type="PROSITE-ProRule" id="PRU00192"/>
    </source>
</evidence>
<feature type="domain" description="SH3" evidence="5">
    <location>
        <begin position="339"/>
        <end position="398"/>
    </location>
</feature>
<sequence>MSWKGFTKALARLPHQLAKSTGHSSETHDETYDVLEASFKQLETLAKQLKDDARRFRDQLGAMLAHQAGLANAFQDMFSSLDGDFVKTDEGFSPDHAGLAEEFAREMNELKESLSSDLDMVERLVVAPAGDFATILEQVKKVMVKRSHKLIDYDRHRESVQRLREKTDRSASDEKRLGQLESQLDQATRDYNAINNQLKQDLPVLLALRVDFIDPCLLAFYTYQMKVHQTLHAKFADIGQRHFDLRTSALQGYQMQADAVAELLTTLVIPKRSQGHSANPSSDTPGTADSSSKPPALGMSPPPYTPGEPMARETSGSGGSRSGAPGPATLPPRVLPGAPVPQYVLALYDFDAQAEGDLSFRRDDKIEIVQRTEDVNDWWIGRIDGRTGQFPANYVRML</sequence>
<gene>
    <name evidence="7" type="primary">hob1</name>
    <name evidence="7" type="ORF">HK105_204419</name>
</gene>
<keyword evidence="8" id="KW-1185">Reference proteome</keyword>
<dbReference type="PANTHER" id="PTHR47174:SF1">
    <property type="entry name" value="REDUCED VIABILITY UPON STARVATION PROTEIN 167"/>
    <property type="match status" value="1"/>
</dbReference>
<dbReference type="Gene3D" id="1.20.1270.60">
    <property type="entry name" value="Arfaptin homology (AH) domain/BAR domain"/>
    <property type="match status" value="1"/>
</dbReference>
<dbReference type="InterPro" id="IPR046982">
    <property type="entry name" value="BIN3/RVS161-like"/>
</dbReference>
<evidence type="ECO:0000313" key="8">
    <source>
        <dbReference type="Proteomes" id="UP001527925"/>
    </source>
</evidence>
<dbReference type="Pfam" id="PF00018">
    <property type="entry name" value="SH3_1"/>
    <property type="match status" value="1"/>
</dbReference>
<keyword evidence="1 2" id="KW-0728">SH3 domain</keyword>
<comment type="caution">
    <text evidence="7">The sequence shown here is derived from an EMBL/GenBank/DDBJ whole genome shotgun (WGS) entry which is preliminary data.</text>
</comment>
<protein>
    <submittedName>
        <fullName evidence="7">BAR adaptor protein Hob1</fullName>
    </submittedName>
</protein>
<dbReference type="SMART" id="SM00326">
    <property type="entry name" value="SH3"/>
    <property type="match status" value="1"/>
</dbReference>
<name>A0ABR4N905_9FUNG</name>
<dbReference type="PROSITE" id="PS51021">
    <property type="entry name" value="BAR"/>
    <property type="match status" value="1"/>
</dbReference>
<dbReference type="SMART" id="SM00721">
    <property type="entry name" value="BAR"/>
    <property type="match status" value="1"/>
</dbReference>
<dbReference type="Gene3D" id="2.30.30.40">
    <property type="entry name" value="SH3 Domains"/>
    <property type="match status" value="1"/>
</dbReference>
<reference evidence="7 8" key="1">
    <citation type="submission" date="2023-09" db="EMBL/GenBank/DDBJ databases">
        <title>Pangenome analysis of Batrachochytrium dendrobatidis and related Chytrids.</title>
        <authorList>
            <person name="Yacoub M.N."/>
            <person name="Stajich J.E."/>
            <person name="James T.Y."/>
        </authorList>
    </citation>
    <scope>NUCLEOTIDE SEQUENCE [LARGE SCALE GENOMIC DNA]</scope>
    <source>
        <strain evidence="7 8">JEL0888</strain>
    </source>
</reference>
<dbReference type="InterPro" id="IPR004148">
    <property type="entry name" value="BAR_dom"/>
</dbReference>
<evidence type="ECO:0000259" key="5">
    <source>
        <dbReference type="PROSITE" id="PS50002"/>
    </source>
</evidence>